<dbReference type="InterPro" id="IPR032675">
    <property type="entry name" value="LRR_dom_sf"/>
</dbReference>
<accession>A0A2Y9C9G6</accession>
<comment type="caution">
    <text evidence="2">The sequence shown here is derived from an EMBL/GenBank/DDBJ whole genome shotgun (WGS) entry which is preliminary data.</text>
</comment>
<evidence type="ECO:0000313" key="2">
    <source>
        <dbReference type="EMBL" id="PWJ31919.1"/>
    </source>
</evidence>
<dbReference type="AlphaFoldDB" id="A0A2Y9C9G6"/>
<organism evidence="2 3">
    <name type="scientific">Faecalicatena orotica</name>
    <dbReference type="NCBI Taxonomy" id="1544"/>
    <lineage>
        <taxon>Bacteria</taxon>
        <taxon>Bacillati</taxon>
        <taxon>Bacillota</taxon>
        <taxon>Clostridia</taxon>
        <taxon>Lachnospirales</taxon>
        <taxon>Lachnospiraceae</taxon>
        <taxon>Faecalicatena</taxon>
    </lineage>
</organism>
<dbReference type="Pfam" id="PF13306">
    <property type="entry name" value="LRR_5"/>
    <property type="match status" value="2"/>
</dbReference>
<name>A0A2Y9C9G6_9FIRM</name>
<reference evidence="2 3" key="1">
    <citation type="submission" date="2018-05" db="EMBL/GenBank/DDBJ databases">
        <title>The Hungate 1000. A catalogue of reference genomes from the rumen microbiome.</title>
        <authorList>
            <person name="Kelly W."/>
        </authorList>
    </citation>
    <scope>NUCLEOTIDE SEQUENCE [LARGE SCALE GENOMIC DNA]</scope>
    <source>
        <strain evidence="2 3">NLAE-zl-C242</strain>
    </source>
</reference>
<proteinExistence type="predicted"/>
<evidence type="ECO:0000256" key="1">
    <source>
        <dbReference type="SAM" id="MobiDB-lite"/>
    </source>
</evidence>
<dbReference type="Gene3D" id="3.80.10.10">
    <property type="entry name" value="Ribonuclease Inhibitor"/>
    <property type="match status" value="1"/>
</dbReference>
<dbReference type="RefSeq" id="WP_109729300.1">
    <property type="nucleotide sequence ID" value="NZ_BAAACK010000007.1"/>
</dbReference>
<dbReference type="EMBL" id="QGDL01000001">
    <property type="protein sequence ID" value="PWJ31919.1"/>
    <property type="molecule type" value="Genomic_DNA"/>
</dbReference>
<protein>
    <submittedName>
        <fullName evidence="2">Leucine rich repeat (LRR) protein</fullName>
    </submittedName>
</protein>
<feature type="region of interest" description="Disordered" evidence="1">
    <location>
        <begin position="192"/>
        <end position="230"/>
    </location>
</feature>
<evidence type="ECO:0000313" key="3">
    <source>
        <dbReference type="Proteomes" id="UP000245845"/>
    </source>
</evidence>
<keyword evidence="3" id="KW-1185">Reference proteome</keyword>
<gene>
    <name evidence="2" type="ORF">A8806_101206</name>
</gene>
<dbReference type="InterPro" id="IPR026906">
    <property type="entry name" value="LRR_5"/>
</dbReference>
<dbReference type="Proteomes" id="UP000245845">
    <property type="component" value="Unassembled WGS sequence"/>
</dbReference>
<sequence>MEYCGKITRNMLSKRRMLSALGATLAMIILTGTAYELPELNYAEIASADTKMMEEMTKNPYQPIAGNINGWDPAKILTQWPDSVKFPWKNMEAGAVRLKNANMYIGPAVVLPDESGMNLTGNLYSGPDIAMDHHAAGENTYGKYPFTPDPPEIVIPGTPENVVPGTPENVVPGTPETVLPDTPENVVPDIPETVLPDTPEIVPPDVPDEGTGTDVPNDGTAPDTPSDGTVNAAAGFEINEEGLLCRFIPEEAQIDDGYLVLPAEGCTGIVSGAFDNAGEGITDIEIPDNITYIEDGALSGLPELFCIWTGDGNPVYTQVDGVLFDKGMTTIVSFPSGRIGTYELPSSVTRIADYAFANTNLSKLVMIKSLPPEVGSMAFGESGGSGLVISAPPDYFEEFQEIFSGFQVTVQLK</sequence>